<accession>A0A1M6XB11</accession>
<dbReference type="OrthoDB" id="226679at2"/>
<dbReference type="SMART" id="SM00345">
    <property type="entry name" value="HTH_GNTR"/>
    <property type="match status" value="1"/>
</dbReference>
<dbReference type="InterPro" id="IPR006037">
    <property type="entry name" value="RCK_C"/>
</dbReference>
<sequence length="203" mass="22777">MPNNEVHLARYITIAANLAERILRGEYQEGQKIFGRSTLAGKYNVSPETIRRALTLLHEVDIVEVVAGVGVVVKSVEAAKKYLDDFDQRRVLASLHEQLHNLVKERDQLNHEISKVLEELMEHTLHLESKLYKIEEWKVLPGSPLVGQSLSNSGFCSGKVLAIQRKGKADITEPSADTIIENGDIFIIYGRLEPADREGLVRV</sequence>
<feature type="coiled-coil region" evidence="4">
    <location>
        <begin position="92"/>
        <end position="119"/>
    </location>
</feature>
<gene>
    <name evidence="7" type="ORF">SAMN02745123_03969</name>
</gene>
<keyword evidence="3" id="KW-0804">Transcription</keyword>
<dbReference type="PANTHER" id="PTHR44846:SF17">
    <property type="entry name" value="GNTR-FAMILY TRANSCRIPTIONAL REGULATOR"/>
    <property type="match status" value="1"/>
</dbReference>
<feature type="domain" description="RCK C-terminal" evidence="6">
    <location>
        <begin position="122"/>
        <end position="203"/>
    </location>
</feature>
<dbReference type="InterPro" id="IPR000524">
    <property type="entry name" value="Tscrpt_reg_HTH_GntR"/>
</dbReference>
<dbReference type="InterPro" id="IPR050679">
    <property type="entry name" value="Bact_HTH_transcr_reg"/>
</dbReference>
<protein>
    <submittedName>
        <fullName evidence="7">TrkA-C domain-containing protein</fullName>
    </submittedName>
</protein>
<dbReference type="RefSeq" id="WP_072917778.1">
    <property type="nucleotide sequence ID" value="NZ_FRAR01000043.1"/>
</dbReference>
<proteinExistence type="predicted"/>
<keyword evidence="1" id="KW-0805">Transcription regulation</keyword>
<dbReference type="InterPro" id="IPR036721">
    <property type="entry name" value="RCK_C_sf"/>
</dbReference>
<evidence type="ECO:0000256" key="4">
    <source>
        <dbReference type="SAM" id="Coils"/>
    </source>
</evidence>
<keyword evidence="4" id="KW-0175">Coiled coil</keyword>
<dbReference type="EMBL" id="FRAR01000043">
    <property type="protein sequence ID" value="SHL03147.1"/>
    <property type="molecule type" value="Genomic_DNA"/>
</dbReference>
<dbReference type="Pfam" id="PF02080">
    <property type="entry name" value="TrkA_C"/>
    <property type="match status" value="1"/>
</dbReference>
<name>A0A1M6XB11_9FIRM</name>
<dbReference type="SUPFAM" id="SSF46785">
    <property type="entry name" value="Winged helix' DNA-binding domain"/>
    <property type="match status" value="1"/>
</dbReference>
<dbReference type="Gene3D" id="1.10.10.10">
    <property type="entry name" value="Winged helix-like DNA-binding domain superfamily/Winged helix DNA-binding domain"/>
    <property type="match status" value="1"/>
</dbReference>
<dbReference type="GO" id="GO:0006813">
    <property type="term" value="P:potassium ion transport"/>
    <property type="evidence" value="ECO:0007669"/>
    <property type="project" value="InterPro"/>
</dbReference>
<dbReference type="GO" id="GO:0045892">
    <property type="term" value="P:negative regulation of DNA-templated transcription"/>
    <property type="evidence" value="ECO:0007669"/>
    <property type="project" value="TreeGrafter"/>
</dbReference>
<dbReference type="GO" id="GO:0003677">
    <property type="term" value="F:DNA binding"/>
    <property type="evidence" value="ECO:0007669"/>
    <property type="project" value="UniProtKB-KW"/>
</dbReference>
<feature type="domain" description="HTH gntR-type" evidence="5">
    <location>
        <begin position="8"/>
        <end position="76"/>
    </location>
</feature>
<dbReference type="STRING" id="1121421.SAMN02745123_03969"/>
<reference evidence="8" key="1">
    <citation type="submission" date="2016-11" db="EMBL/GenBank/DDBJ databases">
        <authorList>
            <person name="Varghese N."/>
            <person name="Submissions S."/>
        </authorList>
    </citation>
    <scope>NUCLEOTIDE SEQUENCE [LARGE SCALE GENOMIC DNA]</scope>
    <source>
        <strain evidence="8">DSM 10349</strain>
    </source>
</reference>
<dbReference type="GO" id="GO:0003700">
    <property type="term" value="F:DNA-binding transcription factor activity"/>
    <property type="evidence" value="ECO:0007669"/>
    <property type="project" value="InterPro"/>
</dbReference>
<dbReference type="SUPFAM" id="SSF116726">
    <property type="entry name" value="TrkA C-terminal domain-like"/>
    <property type="match status" value="1"/>
</dbReference>
<dbReference type="InterPro" id="IPR036390">
    <property type="entry name" value="WH_DNA-bd_sf"/>
</dbReference>
<keyword evidence="8" id="KW-1185">Reference proteome</keyword>
<dbReference type="AlphaFoldDB" id="A0A1M6XB11"/>
<evidence type="ECO:0000256" key="3">
    <source>
        <dbReference type="ARBA" id="ARBA00023163"/>
    </source>
</evidence>
<evidence type="ECO:0000256" key="1">
    <source>
        <dbReference type="ARBA" id="ARBA00023015"/>
    </source>
</evidence>
<evidence type="ECO:0000256" key="2">
    <source>
        <dbReference type="ARBA" id="ARBA00023125"/>
    </source>
</evidence>
<dbReference type="Gene3D" id="3.30.70.1450">
    <property type="entry name" value="Regulator of K+ conductance, C-terminal domain"/>
    <property type="match status" value="1"/>
</dbReference>
<dbReference type="Proteomes" id="UP000183997">
    <property type="component" value="Unassembled WGS sequence"/>
</dbReference>
<evidence type="ECO:0000259" key="6">
    <source>
        <dbReference type="PROSITE" id="PS51202"/>
    </source>
</evidence>
<dbReference type="GO" id="GO:0008324">
    <property type="term" value="F:monoatomic cation transmembrane transporter activity"/>
    <property type="evidence" value="ECO:0007669"/>
    <property type="project" value="InterPro"/>
</dbReference>
<evidence type="ECO:0000313" key="8">
    <source>
        <dbReference type="Proteomes" id="UP000183997"/>
    </source>
</evidence>
<evidence type="ECO:0000259" key="5">
    <source>
        <dbReference type="PROSITE" id="PS50949"/>
    </source>
</evidence>
<dbReference type="PROSITE" id="PS50949">
    <property type="entry name" value="HTH_GNTR"/>
    <property type="match status" value="1"/>
</dbReference>
<evidence type="ECO:0000313" key="7">
    <source>
        <dbReference type="EMBL" id="SHL03147.1"/>
    </source>
</evidence>
<keyword evidence="2" id="KW-0238">DNA-binding</keyword>
<dbReference type="Pfam" id="PF00392">
    <property type="entry name" value="GntR"/>
    <property type="match status" value="1"/>
</dbReference>
<dbReference type="PROSITE" id="PS51202">
    <property type="entry name" value="RCK_C"/>
    <property type="match status" value="1"/>
</dbReference>
<dbReference type="PANTHER" id="PTHR44846">
    <property type="entry name" value="MANNOSYL-D-GLYCERATE TRANSPORT/METABOLISM SYSTEM REPRESSOR MNGR-RELATED"/>
    <property type="match status" value="1"/>
</dbReference>
<organism evidence="7 8">
    <name type="scientific">Desulforamulus aeronauticus DSM 10349</name>
    <dbReference type="NCBI Taxonomy" id="1121421"/>
    <lineage>
        <taxon>Bacteria</taxon>
        <taxon>Bacillati</taxon>
        <taxon>Bacillota</taxon>
        <taxon>Clostridia</taxon>
        <taxon>Eubacteriales</taxon>
        <taxon>Peptococcaceae</taxon>
        <taxon>Desulforamulus</taxon>
    </lineage>
</organism>
<dbReference type="InterPro" id="IPR036388">
    <property type="entry name" value="WH-like_DNA-bd_sf"/>
</dbReference>